<accession>A0ABT8RA37</accession>
<organism evidence="2 3">
    <name type="scientific">Rhodocytophaga aerolata</name>
    <dbReference type="NCBI Taxonomy" id="455078"/>
    <lineage>
        <taxon>Bacteria</taxon>
        <taxon>Pseudomonadati</taxon>
        <taxon>Bacteroidota</taxon>
        <taxon>Cytophagia</taxon>
        <taxon>Cytophagales</taxon>
        <taxon>Rhodocytophagaceae</taxon>
        <taxon>Rhodocytophaga</taxon>
    </lineage>
</organism>
<keyword evidence="1" id="KW-0472">Membrane</keyword>
<evidence type="ECO:0000313" key="3">
    <source>
        <dbReference type="Proteomes" id="UP001168528"/>
    </source>
</evidence>
<evidence type="ECO:0000313" key="2">
    <source>
        <dbReference type="EMBL" id="MDO1448942.1"/>
    </source>
</evidence>
<feature type="transmembrane region" description="Helical" evidence="1">
    <location>
        <begin position="6"/>
        <end position="30"/>
    </location>
</feature>
<keyword evidence="1" id="KW-1133">Transmembrane helix</keyword>
<dbReference type="Proteomes" id="UP001168528">
    <property type="component" value="Unassembled WGS sequence"/>
</dbReference>
<evidence type="ECO:0000256" key="1">
    <source>
        <dbReference type="SAM" id="Phobius"/>
    </source>
</evidence>
<protein>
    <recommendedName>
        <fullName evidence="4">DUF4834 family protein</fullName>
    </recommendedName>
</protein>
<keyword evidence="3" id="KW-1185">Reference proteome</keyword>
<comment type="caution">
    <text evidence="2">The sequence shown here is derived from an EMBL/GenBank/DDBJ whole genome shotgun (WGS) entry which is preliminary data.</text>
</comment>
<name>A0ABT8RA37_9BACT</name>
<dbReference type="RefSeq" id="WP_302039744.1">
    <property type="nucleotide sequence ID" value="NZ_JAUKPO010000015.1"/>
</dbReference>
<keyword evidence="1" id="KW-0812">Transmembrane</keyword>
<dbReference type="EMBL" id="JAUKPO010000015">
    <property type="protein sequence ID" value="MDO1448942.1"/>
    <property type="molecule type" value="Genomic_DNA"/>
</dbReference>
<sequence length="78" mass="9169">MKNLLYSLISKCIGLLILTFVAFVWVLYAWKQLVNRVFSKRTKPQVTISKQQQVDIKVKQPMVLTKEENLSQEQKNML</sequence>
<gene>
    <name evidence="2" type="ORF">Q0590_21875</name>
</gene>
<evidence type="ECO:0008006" key="4">
    <source>
        <dbReference type="Google" id="ProtNLM"/>
    </source>
</evidence>
<reference evidence="2" key="1">
    <citation type="submission" date="2023-07" db="EMBL/GenBank/DDBJ databases">
        <title>The genome sequence of Rhodocytophaga aerolata KACC 12507.</title>
        <authorList>
            <person name="Zhang X."/>
        </authorList>
    </citation>
    <scope>NUCLEOTIDE SEQUENCE</scope>
    <source>
        <strain evidence="2">KACC 12507</strain>
    </source>
</reference>
<proteinExistence type="predicted"/>